<organism evidence="1 2">
    <name type="scientific">Desulfurococcus amylolyticus (strain DSM 18924 / JCM 16383 / VKM B-2413 / 1221n)</name>
    <name type="common">Desulfurococcus kamchatkensis</name>
    <dbReference type="NCBI Taxonomy" id="490899"/>
    <lineage>
        <taxon>Archaea</taxon>
        <taxon>Thermoproteota</taxon>
        <taxon>Thermoprotei</taxon>
        <taxon>Desulfurococcales</taxon>
        <taxon>Desulfurococcaceae</taxon>
        <taxon>Desulfurococcus</taxon>
    </lineage>
</organism>
<dbReference type="Proteomes" id="UP000006903">
    <property type="component" value="Chromosome"/>
</dbReference>
<evidence type="ECO:0000313" key="2">
    <source>
        <dbReference type="Proteomes" id="UP000006903"/>
    </source>
</evidence>
<name>B8D616_DESA1</name>
<reference evidence="1 2" key="1">
    <citation type="journal article" date="2009" name="J. Bacteriol.">
        <title>Complete genome sequence of the anaerobic, protein-degrading hyperthermophilic crenarchaeon Desulfurococcus kamchatkensis.</title>
        <authorList>
            <person name="Ravin N.V."/>
            <person name="Mardanov A.V."/>
            <person name="Beletsky A.V."/>
            <person name="Kublanov I.V."/>
            <person name="Kolganova T.V."/>
            <person name="Lebedinsky A.V."/>
            <person name="Chernyh N.A."/>
            <person name="Bonch-Osmolovskaya E.A."/>
            <person name="Skryabin K.G."/>
        </authorList>
    </citation>
    <scope>NUCLEOTIDE SEQUENCE [LARGE SCALE GENOMIC DNA]</scope>
    <source>
        <strain evidence="2">DSM 18924 / JCM 16383 / VKM B-2413 / 1221n</strain>
    </source>
</reference>
<dbReference type="AlphaFoldDB" id="B8D616"/>
<protein>
    <submittedName>
        <fullName evidence="1">Uncharacterized protein</fullName>
    </submittedName>
</protein>
<evidence type="ECO:0000313" key="1">
    <source>
        <dbReference type="EMBL" id="ACL11547.1"/>
    </source>
</evidence>
<proteinExistence type="predicted"/>
<sequence length="80" mass="9123">MRSRGLEMVSSRDLIILEKYSLLNEQRYRLCVKGTNIVVNVEASNDDEAFRKALEVLDNIGLSDEALERIREKVGTHAKC</sequence>
<accession>B8D616</accession>
<dbReference type="KEGG" id="dka:DKAM_1221"/>
<dbReference type="eggNOG" id="arCOG08876">
    <property type="taxonomic scope" value="Archaea"/>
</dbReference>
<gene>
    <name evidence="1" type="ordered locus">DKAM_1221</name>
</gene>
<dbReference type="STRING" id="490899.DKAM_1221"/>
<dbReference type="EMBL" id="CP001140">
    <property type="protein sequence ID" value="ACL11547.1"/>
    <property type="molecule type" value="Genomic_DNA"/>
</dbReference>
<dbReference type="HOGENOM" id="CLU_199475_0_0_2"/>